<evidence type="ECO:0000259" key="1">
    <source>
        <dbReference type="Pfam" id="PF06985"/>
    </source>
</evidence>
<dbReference type="PANTHER" id="PTHR24148">
    <property type="entry name" value="ANKYRIN REPEAT DOMAIN-CONTAINING PROTEIN 39 HOMOLOG-RELATED"/>
    <property type="match status" value="1"/>
</dbReference>
<accession>A0A8K0RER2</accession>
<sequence length="269" mass="30573">MEPTTGTGTSDYIYSPLSSKTSIRLLNLLPGRGDVIECEILECSVDNPTSYQALSYSWGSDENSKTIACAGKQYLRVRSNLYHALWFIRDPTISKTLWVDAICIDQGNVLERNHQVSQMTAIYTKAEKLIIWLGNENNDVAVKFIARLATTAQNQNANHGMLIKPRIHRSEWQALRKFLNASWFRRMWVVQELVLGLQMEGPMATEILLGQHSVLWVELVRCCEWTKDNYASLAMDAATALISDSIYSSIERVLHLHHMALQREQGQQT</sequence>
<feature type="domain" description="Heterokaryon incompatibility" evidence="1">
    <location>
        <begin position="51"/>
        <end position="192"/>
    </location>
</feature>
<organism evidence="2 3">
    <name type="scientific">Paraphoma chrysanthemicola</name>
    <dbReference type="NCBI Taxonomy" id="798071"/>
    <lineage>
        <taxon>Eukaryota</taxon>
        <taxon>Fungi</taxon>
        <taxon>Dikarya</taxon>
        <taxon>Ascomycota</taxon>
        <taxon>Pezizomycotina</taxon>
        <taxon>Dothideomycetes</taxon>
        <taxon>Pleosporomycetidae</taxon>
        <taxon>Pleosporales</taxon>
        <taxon>Pleosporineae</taxon>
        <taxon>Phaeosphaeriaceae</taxon>
        <taxon>Paraphoma</taxon>
    </lineage>
</organism>
<evidence type="ECO:0000313" key="3">
    <source>
        <dbReference type="Proteomes" id="UP000813461"/>
    </source>
</evidence>
<dbReference type="Proteomes" id="UP000813461">
    <property type="component" value="Unassembled WGS sequence"/>
</dbReference>
<dbReference type="AlphaFoldDB" id="A0A8K0RER2"/>
<keyword evidence="3" id="KW-1185">Reference proteome</keyword>
<gene>
    <name evidence="2" type="ORF">FB567DRAFT_170789</name>
</gene>
<dbReference type="EMBL" id="JAGMVJ010000002">
    <property type="protein sequence ID" value="KAH7093252.1"/>
    <property type="molecule type" value="Genomic_DNA"/>
</dbReference>
<proteinExistence type="predicted"/>
<comment type="caution">
    <text evidence="2">The sequence shown here is derived from an EMBL/GenBank/DDBJ whole genome shotgun (WGS) entry which is preliminary data.</text>
</comment>
<evidence type="ECO:0000313" key="2">
    <source>
        <dbReference type="EMBL" id="KAH7093252.1"/>
    </source>
</evidence>
<name>A0A8K0RER2_9PLEO</name>
<dbReference type="OrthoDB" id="2157530at2759"/>
<dbReference type="InterPro" id="IPR010730">
    <property type="entry name" value="HET"/>
</dbReference>
<protein>
    <submittedName>
        <fullName evidence="2">Heterokaryon incompatibility protein-domain-containing protein</fullName>
    </submittedName>
</protein>
<dbReference type="Pfam" id="PF06985">
    <property type="entry name" value="HET"/>
    <property type="match status" value="1"/>
</dbReference>
<dbReference type="PANTHER" id="PTHR24148:SF64">
    <property type="entry name" value="HETEROKARYON INCOMPATIBILITY DOMAIN-CONTAINING PROTEIN"/>
    <property type="match status" value="1"/>
</dbReference>
<reference evidence="2" key="1">
    <citation type="journal article" date="2021" name="Nat. Commun.">
        <title>Genetic determinants of endophytism in the Arabidopsis root mycobiome.</title>
        <authorList>
            <person name="Mesny F."/>
            <person name="Miyauchi S."/>
            <person name="Thiergart T."/>
            <person name="Pickel B."/>
            <person name="Atanasova L."/>
            <person name="Karlsson M."/>
            <person name="Huettel B."/>
            <person name="Barry K.W."/>
            <person name="Haridas S."/>
            <person name="Chen C."/>
            <person name="Bauer D."/>
            <person name="Andreopoulos W."/>
            <person name="Pangilinan J."/>
            <person name="LaButti K."/>
            <person name="Riley R."/>
            <person name="Lipzen A."/>
            <person name="Clum A."/>
            <person name="Drula E."/>
            <person name="Henrissat B."/>
            <person name="Kohler A."/>
            <person name="Grigoriev I.V."/>
            <person name="Martin F.M."/>
            <person name="Hacquard S."/>
        </authorList>
    </citation>
    <scope>NUCLEOTIDE SEQUENCE</scope>
    <source>
        <strain evidence="2">MPI-SDFR-AT-0120</strain>
    </source>
</reference>
<dbReference type="InterPro" id="IPR052895">
    <property type="entry name" value="HetReg/Transcr_Mod"/>
</dbReference>